<feature type="transmembrane region" description="Helical" evidence="1">
    <location>
        <begin position="20"/>
        <end position="42"/>
    </location>
</feature>
<feature type="transmembrane region" description="Helical" evidence="1">
    <location>
        <begin position="317"/>
        <end position="334"/>
    </location>
</feature>
<dbReference type="AlphaFoldDB" id="A0A853C3C2"/>
<feature type="transmembrane region" description="Helical" evidence="1">
    <location>
        <begin position="68"/>
        <end position="88"/>
    </location>
</feature>
<gene>
    <name evidence="2" type="ORF">HNR19_003358</name>
</gene>
<name>A0A853C3C2_9ACTN</name>
<feature type="transmembrane region" description="Helical" evidence="1">
    <location>
        <begin position="95"/>
        <end position="112"/>
    </location>
</feature>
<accession>A0A853C3C2</accession>
<reference evidence="2 3" key="1">
    <citation type="submission" date="2020-07" db="EMBL/GenBank/DDBJ databases">
        <title>Sequencing the genomes of 1000 actinobacteria strains.</title>
        <authorList>
            <person name="Klenk H.-P."/>
        </authorList>
    </citation>
    <scope>NUCLEOTIDE SEQUENCE [LARGE SCALE GENOMIC DNA]</scope>
    <source>
        <strain evidence="2 3">DSM 103833</strain>
    </source>
</reference>
<organism evidence="2 3">
    <name type="scientific">Nocardioides thalensis</name>
    <dbReference type="NCBI Taxonomy" id="1914755"/>
    <lineage>
        <taxon>Bacteria</taxon>
        <taxon>Bacillati</taxon>
        <taxon>Actinomycetota</taxon>
        <taxon>Actinomycetes</taxon>
        <taxon>Propionibacteriales</taxon>
        <taxon>Nocardioidaceae</taxon>
        <taxon>Nocardioides</taxon>
    </lineage>
</organism>
<evidence type="ECO:0000313" key="3">
    <source>
        <dbReference type="Proteomes" id="UP000530424"/>
    </source>
</evidence>
<proteinExistence type="predicted"/>
<keyword evidence="1" id="KW-1133">Transmembrane helix</keyword>
<feature type="transmembrane region" description="Helical" evidence="1">
    <location>
        <begin position="118"/>
        <end position="137"/>
    </location>
</feature>
<dbReference type="Proteomes" id="UP000530424">
    <property type="component" value="Unassembled WGS sequence"/>
</dbReference>
<comment type="caution">
    <text evidence="2">The sequence shown here is derived from an EMBL/GenBank/DDBJ whole genome shotgun (WGS) entry which is preliminary data.</text>
</comment>
<dbReference type="EMBL" id="JACCFP010000001">
    <property type="protein sequence ID" value="NYJ02660.1"/>
    <property type="molecule type" value="Genomic_DNA"/>
</dbReference>
<feature type="transmembrane region" description="Helical" evidence="1">
    <location>
        <begin position="149"/>
        <end position="167"/>
    </location>
</feature>
<feature type="transmembrane region" description="Helical" evidence="1">
    <location>
        <begin position="232"/>
        <end position="255"/>
    </location>
</feature>
<protein>
    <submittedName>
        <fullName evidence="2">Uncharacterized protein</fullName>
    </submittedName>
</protein>
<dbReference type="RefSeq" id="WP_179668996.1">
    <property type="nucleotide sequence ID" value="NZ_JACCFP010000001.1"/>
</dbReference>
<sequence length="395" mass="40394">MTKTETPPVAAPSGPAAPPAALAALTGLVSALIAAAAGSWLARPETYPDHLRPDAETGSQFNLVDPTAASWSLLAVAFGGVLLSLAIARATRASRAACVAAAILGGVHLLAFTDLTLLVTMGYATAILGPPALLLYLGAAAVRSPALRWVVAGLVAAAVTVAFALGADGAAAEEFWRGLGSGLRRAGVGMILNLVAFGGGVAWALLALRLSGLRWWGDRPASTRYVAPRRDWGWWVTLLAALGPAPYAAIRMTWLTPWPAFTNGGDLDAEPGMRVFGICLGLAAVGAIVLTLGLLARWGTVYPQWMPGKGGRPVSPGWPALTAIGAGLAITVAGRATVQMGLVGEEAEMPVVEILVLMPFPIWGPLLVAAGVAYHLRRHPAQSAAAALAPASVSG</sequence>
<evidence type="ECO:0000313" key="2">
    <source>
        <dbReference type="EMBL" id="NYJ02660.1"/>
    </source>
</evidence>
<keyword evidence="1" id="KW-0472">Membrane</keyword>
<evidence type="ECO:0000256" key="1">
    <source>
        <dbReference type="SAM" id="Phobius"/>
    </source>
</evidence>
<feature type="transmembrane region" description="Helical" evidence="1">
    <location>
        <begin position="275"/>
        <end position="296"/>
    </location>
</feature>
<keyword evidence="1" id="KW-0812">Transmembrane</keyword>
<feature type="transmembrane region" description="Helical" evidence="1">
    <location>
        <begin position="354"/>
        <end position="374"/>
    </location>
</feature>
<feature type="transmembrane region" description="Helical" evidence="1">
    <location>
        <begin position="187"/>
        <end position="211"/>
    </location>
</feature>
<keyword evidence="3" id="KW-1185">Reference proteome</keyword>